<name>A0A388KRG1_CHABU</name>
<feature type="compositionally biased region" description="Pro residues" evidence="1">
    <location>
        <begin position="51"/>
        <end position="64"/>
    </location>
</feature>
<dbReference type="Proteomes" id="UP000265515">
    <property type="component" value="Unassembled WGS sequence"/>
</dbReference>
<sequence length="1600" mass="177987">MIWNPIGQRRQEGSDAALTTTTTGRRPPDQRGPSLSPPRGRGDERISMRAPSPPPPPLAPPPLPQAAAMVGSAPAPDGLAGGGRRLIGSVTDFLRPCGVRLYRFALICAPADWARRWLHRRYWSHVSDSDLDFADFGERAAWLTGSARREFEIGPRVDFRPPSAGGKLLCAFRKLVLDVCDYLDWAVAMIFIVLLATYGHVAAESQTVFWLAWGALMQALMSIIATNFAIGGGVGAGRRANVALEGDVPCSFWLANPPREGITVGIWVHFPMLLVQDGWQILQHVAKFSLGIAIILVSPYDDYDDRAAVVEEIYAPQVAENDWRKLRDTLYVGAITMICQLSGALIRAFMHFIDEHNPGLKAWMWHYQRHAKLSTCTAFESDGCGLPSHWFMSVNSVKLSMAWGLNRIHQWRIWRRKQQQQLWSSGRNILFGAARVSAAAELDLGGASEVSECIVRKYLRMSMDGLKRAATYEGGRMEILTDNGFDLILFAAKPGNDPEVRVMAASIIDSFFISLARQAYTEGKVSLWAMVKIPAKRRRRGGGGGGGLSGGFADGRQLRPNLPWRAVPEDSTISQQLMDPIFLDDEMGNLTAYYLRAVAIFLVDMLQSSQSSAEEKEVAARALMSLVIAASSSVSHTYGSRPRHRVLTVLPRWMRSTPVEEYELTTQLFGKVRKHRRRQLIFDPDAAAAAAGGGAIGDPHPRKRRSSSMSAAPSVQDERMVPDRQTRRLSFSERRSPVADDGEGSMVAATAGAGRSMQQTGSVVINVDETAGARAATGGGGGEPGTAMANAEAGGGVVGGILGMVMSFARIPSSISLPHATTRRDNSSVNGVEIVPDVEEQADGHDGGVLRSSTVRNVNILAPVQQGGGVSVRSANTRMAAGAGAVGTSGSRSSPPPAPPRSRSRTPLAPAPRRRAPYAETWPWLSIVSAMTEEMFAGYGDPLSEEDQEQTWPSASRHELRREGFRISSLKALMNASEKESNSVECRVYALSVLNELCADDICCELFLGKLKGMRMLTRIVDPMPDILMNVNNRVLDSHSYEREINALKLRVVPMRVRMAVVFLCLNVDEESKILSQQDIDTAERFAFIMVTLSEGFFRSIPSAGMYLRVLDELHDAIIRVRRLPQLFLSRFDHWQSNPVFDLMEQLQVITVHMNFARILHHLLQAFAADRPAAAGFGSNPIAEHHRWEMKYRKELDMHQRMWIRLAIARRKIIRLILWFSSNFSHYFSRDANYDMFFDFTTLEILHAHNHDRGLLRTSNLAPAHGASTTTAISASLLSTQQQQQQQQQGHRSSSSLFALRMHSHLVASNDVLQQQQQQQRQRTSNRVVGCVSSNATPMQRFLNDSFNLWKRDLNEGRLHRDDLKEMSRMSVNLWLAWRKLYTLQSHTPKTFEDYLNEPLLISSLLYLASTDDRDWDRFLLAQDRLYIVIDSLVLVLLDVECAESLASIPGTERRRRAEATVAGGDRNIIRQSGVAGAGADRGDIEEEDSLWHPSSTWSREDWARPFMMMEMADKDDGRVAISLLLNEEREDATRATRARKDIQKKAAATLIKLCHLHEHVRQCVASSFNLRSHVEILRALNLAETEDLAHIILSPDPIR</sequence>
<keyword evidence="2" id="KW-1133">Transmembrane helix</keyword>
<keyword evidence="2" id="KW-0472">Membrane</keyword>
<accession>A0A388KRG1</accession>
<proteinExistence type="predicted"/>
<keyword evidence="2" id="KW-0812">Transmembrane</keyword>
<comment type="caution">
    <text evidence="3">The sequence shown here is derived from an EMBL/GenBank/DDBJ whole genome shotgun (WGS) entry which is preliminary data.</text>
</comment>
<dbReference type="Gramene" id="GBG72626">
    <property type="protein sequence ID" value="GBG72626"/>
    <property type="gene ID" value="CBR_g12200"/>
</dbReference>
<feature type="compositionally biased region" description="Low complexity" evidence="1">
    <location>
        <begin position="880"/>
        <end position="893"/>
    </location>
</feature>
<evidence type="ECO:0000313" key="4">
    <source>
        <dbReference type="Proteomes" id="UP000265515"/>
    </source>
</evidence>
<feature type="region of interest" description="Disordered" evidence="1">
    <location>
        <begin position="690"/>
        <end position="744"/>
    </location>
</feature>
<feature type="transmembrane region" description="Helical" evidence="2">
    <location>
        <begin position="330"/>
        <end position="350"/>
    </location>
</feature>
<dbReference type="STRING" id="69332.A0A388KRG1"/>
<protein>
    <submittedName>
        <fullName evidence="3">Uncharacterized protein</fullName>
    </submittedName>
</protein>
<feature type="compositionally biased region" description="Basic and acidic residues" evidence="1">
    <location>
        <begin position="716"/>
        <end position="738"/>
    </location>
</feature>
<organism evidence="3 4">
    <name type="scientific">Chara braunii</name>
    <name type="common">Braun's stonewort</name>
    <dbReference type="NCBI Taxonomy" id="69332"/>
    <lineage>
        <taxon>Eukaryota</taxon>
        <taxon>Viridiplantae</taxon>
        <taxon>Streptophyta</taxon>
        <taxon>Charophyceae</taxon>
        <taxon>Charales</taxon>
        <taxon>Characeae</taxon>
        <taxon>Chara</taxon>
    </lineage>
</organism>
<feature type="transmembrane region" description="Helical" evidence="2">
    <location>
        <begin position="182"/>
        <end position="201"/>
    </location>
</feature>
<dbReference type="EMBL" id="BFEA01000169">
    <property type="protein sequence ID" value="GBG72626.1"/>
    <property type="molecule type" value="Genomic_DNA"/>
</dbReference>
<evidence type="ECO:0000256" key="1">
    <source>
        <dbReference type="SAM" id="MobiDB-lite"/>
    </source>
</evidence>
<feature type="region of interest" description="Disordered" evidence="1">
    <location>
        <begin position="1"/>
        <end position="75"/>
    </location>
</feature>
<feature type="transmembrane region" description="Helical" evidence="2">
    <location>
        <begin position="207"/>
        <end position="230"/>
    </location>
</feature>
<evidence type="ECO:0000313" key="3">
    <source>
        <dbReference type="EMBL" id="GBG72626.1"/>
    </source>
</evidence>
<reference evidence="3 4" key="1">
    <citation type="journal article" date="2018" name="Cell">
        <title>The Chara Genome: Secondary Complexity and Implications for Plant Terrestrialization.</title>
        <authorList>
            <person name="Nishiyama T."/>
            <person name="Sakayama H."/>
            <person name="Vries J.D."/>
            <person name="Buschmann H."/>
            <person name="Saint-Marcoux D."/>
            <person name="Ullrich K.K."/>
            <person name="Haas F.B."/>
            <person name="Vanderstraeten L."/>
            <person name="Becker D."/>
            <person name="Lang D."/>
            <person name="Vosolsobe S."/>
            <person name="Rombauts S."/>
            <person name="Wilhelmsson P.K.I."/>
            <person name="Janitza P."/>
            <person name="Kern R."/>
            <person name="Heyl A."/>
            <person name="Rumpler F."/>
            <person name="Villalobos L.I.A.C."/>
            <person name="Clay J.M."/>
            <person name="Skokan R."/>
            <person name="Toyoda A."/>
            <person name="Suzuki Y."/>
            <person name="Kagoshima H."/>
            <person name="Schijlen E."/>
            <person name="Tajeshwar N."/>
            <person name="Catarino B."/>
            <person name="Hetherington A.J."/>
            <person name="Saltykova A."/>
            <person name="Bonnot C."/>
            <person name="Breuninger H."/>
            <person name="Symeonidi A."/>
            <person name="Radhakrishnan G.V."/>
            <person name="Van Nieuwerburgh F."/>
            <person name="Deforce D."/>
            <person name="Chang C."/>
            <person name="Karol K.G."/>
            <person name="Hedrich R."/>
            <person name="Ulvskov P."/>
            <person name="Glockner G."/>
            <person name="Delwiche C.F."/>
            <person name="Petrasek J."/>
            <person name="Van de Peer Y."/>
            <person name="Friml J."/>
            <person name="Beilby M."/>
            <person name="Dolan L."/>
            <person name="Kohara Y."/>
            <person name="Sugano S."/>
            <person name="Fujiyama A."/>
            <person name="Delaux P.-M."/>
            <person name="Quint M."/>
            <person name="TheiBen G."/>
            <person name="Hagemann M."/>
            <person name="Harholt J."/>
            <person name="Dunand C."/>
            <person name="Zachgo S."/>
            <person name="Langdale J."/>
            <person name="Maumus F."/>
            <person name="Straeten D.V.D."/>
            <person name="Gould S.B."/>
            <person name="Rensing S.A."/>
        </authorList>
    </citation>
    <scope>NUCLEOTIDE SEQUENCE [LARGE SCALE GENOMIC DNA]</scope>
    <source>
        <strain evidence="3 4">S276</strain>
    </source>
</reference>
<gene>
    <name evidence="3" type="ORF">CBR_g12200</name>
</gene>
<keyword evidence="4" id="KW-1185">Reference proteome</keyword>
<evidence type="ECO:0000256" key="2">
    <source>
        <dbReference type="SAM" id="Phobius"/>
    </source>
</evidence>
<feature type="region of interest" description="Disordered" evidence="1">
    <location>
        <begin position="880"/>
        <end position="914"/>
    </location>
</feature>